<dbReference type="Pfam" id="PF24959">
    <property type="entry name" value="FH3_FHOD1-3"/>
    <property type="match status" value="1"/>
</dbReference>
<dbReference type="PANTHER" id="PTHR45920:SF4">
    <property type="entry name" value="FORMIN HOMOLOGY 2 DOMAIN CONTAINING, ISOFORM I"/>
    <property type="match status" value="1"/>
</dbReference>
<dbReference type="SUPFAM" id="SSF48371">
    <property type="entry name" value="ARM repeat"/>
    <property type="match status" value="1"/>
</dbReference>
<dbReference type="AlphaFoldDB" id="T1EJ06"/>
<dbReference type="EMBL" id="KB097495">
    <property type="protein sequence ID" value="ESN96195.1"/>
    <property type="molecule type" value="Genomic_DNA"/>
</dbReference>
<feature type="domain" description="GBD/FH3" evidence="2">
    <location>
        <begin position="46"/>
        <end position="302"/>
    </location>
</feature>
<dbReference type="Proteomes" id="UP000015101">
    <property type="component" value="Unassembled WGS sequence"/>
</dbReference>
<dbReference type="GO" id="GO:0003779">
    <property type="term" value="F:actin binding"/>
    <property type="evidence" value="ECO:0007669"/>
    <property type="project" value="UniProtKB-KW"/>
</dbReference>
<dbReference type="EMBL" id="AMQM01001353">
    <property type="status" value="NOT_ANNOTATED_CDS"/>
    <property type="molecule type" value="Genomic_DNA"/>
</dbReference>
<dbReference type="Gene3D" id="1.25.10.10">
    <property type="entry name" value="Leucine-rich Repeat Variant"/>
    <property type="match status" value="1"/>
</dbReference>
<evidence type="ECO:0000313" key="3">
    <source>
        <dbReference type="EMBL" id="ESN96195.1"/>
    </source>
</evidence>
<dbReference type="KEGG" id="hro:HELRODRAFT_140337"/>
<dbReference type="PANTHER" id="PTHR45920">
    <property type="entry name" value="FORMIN HOMOLOGY 2 DOMAIN CONTAINING, ISOFORM I"/>
    <property type="match status" value="1"/>
</dbReference>
<reference evidence="4" key="3">
    <citation type="submission" date="2015-06" db="UniProtKB">
        <authorList>
            <consortium name="EnsemblMetazoa"/>
        </authorList>
    </citation>
    <scope>IDENTIFICATION</scope>
</reference>
<keyword evidence="1" id="KW-0009">Actin-binding</keyword>
<dbReference type="InterPro" id="IPR011989">
    <property type="entry name" value="ARM-like"/>
</dbReference>
<dbReference type="GeneID" id="20196556"/>
<dbReference type="PROSITE" id="PS51232">
    <property type="entry name" value="GBD_FH3"/>
    <property type="match status" value="1"/>
</dbReference>
<dbReference type="EMBL" id="AMQM01001354">
    <property type="status" value="NOT_ANNOTATED_CDS"/>
    <property type="molecule type" value="Genomic_DNA"/>
</dbReference>
<accession>T1EJ06</accession>
<dbReference type="Pfam" id="PF18382">
    <property type="entry name" value="Formin_GBD_N"/>
    <property type="match status" value="1"/>
</dbReference>
<evidence type="ECO:0000313" key="5">
    <source>
        <dbReference type="Proteomes" id="UP000015101"/>
    </source>
</evidence>
<dbReference type="STRING" id="6412.T1EJ06"/>
<dbReference type="InParanoid" id="T1EJ06"/>
<dbReference type="RefSeq" id="XP_009025415.1">
    <property type="nucleotide sequence ID" value="XM_009027167.1"/>
</dbReference>
<gene>
    <name evidence="4" type="primary">20196556</name>
    <name evidence="3" type="ORF">HELRODRAFT_140337</name>
</gene>
<dbReference type="InterPro" id="IPR041387">
    <property type="entry name" value="FHOD1_GBD_N"/>
</dbReference>
<evidence type="ECO:0000256" key="1">
    <source>
        <dbReference type="ARBA" id="ARBA00023203"/>
    </source>
</evidence>
<sequence>IVVRVQYLNDLDPFNNSQNFLEPTRPVPITFWLNIPLQNQINDVKKLLQAPHKLEDCALQLYKHLDGQQGEYCCYLDLESTLQDQQDELDELINQFAFVVVVDVVGMFKRNVLVLRTQLCVRNLLNCSEKDLKRCLLKLKSMFQFIMNDGLGCFIKLGGDFDGACLIQILKVLGQIMLYVDGMNGVIEHNLTIQWLYMLVDTNLRSVIKMSLKLLLVFVEYNDTNCILLTRAVTFVDGQSGNKPWSNIMKLLHDTNNSDNELLVYAMTLVNKVTLSAVPDQDTFYDITDSLEEQGMEEAMRK</sequence>
<organism evidence="4 5">
    <name type="scientific">Helobdella robusta</name>
    <name type="common">Californian leech</name>
    <dbReference type="NCBI Taxonomy" id="6412"/>
    <lineage>
        <taxon>Eukaryota</taxon>
        <taxon>Metazoa</taxon>
        <taxon>Spiralia</taxon>
        <taxon>Lophotrochozoa</taxon>
        <taxon>Annelida</taxon>
        <taxon>Clitellata</taxon>
        <taxon>Hirudinea</taxon>
        <taxon>Rhynchobdellida</taxon>
        <taxon>Glossiphoniidae</taxon>
        <taxon>Helobdella</taxon>
    </lineage>
</organism>
<evidence type="ECO:0000259" key="2">
    <source>
        <dbReference type="PROSITE" id="PS51232"/>
    </source>
</evidence>
<name>T1EJ06_HELRO</name>
<keyword evidence="5" id="KW-1185">Reference proteome</keyword>
<dbReference type="EnsemblMetazoa" id="HelroT140337">
    <property type="protein sequence ID" value="HelroP140337"/>
    <property type="gene ID" value="HelroG140337"/>
</dbReference>
<dbReference type="eggNOG" id="KOG1925">
    <property type="taxonomic scope" value="Eukaryota"/>
</dbReference>
<reference evidence="5" key="1">
    <citation type="submission" date="2012-12" db="EMBL/GenBank/DDBJ databases">
        <authorList>
            <person name="Hellsten U."/>
            <person name="Grimwood J."/>
            <person name="Chapman J.A."/>
            <person name="Shapiro H."/>
            <person name="Aerts A."/>
            <person name="Otillar R.P."/>
            <person name="Terry A.Y."/>
            <person name="Boore J.L."/>
            <person name="Simakov O."/>
            <person name="Marletaz F."/>
            <person name="Cho S.-J."/>
            <person name="Edsinger-Gonzales E."/>
            <person name="Havlak P."/>
            <person name="Kuo D.-H."/>
            <person name="Larsson T."/>
            <person name="Lv J."/>
            <person name="Arendt D."/>
            <person name="Savage R."/>
            <person name="Osoegawa K."/>
            <person name="de Jong P."/>
            <person name="Lindberg D.R."/>
            <person name="Seaver E.C."/>
            <person name="Weisblat D.A."/>
            <person name="Putnam N.H."/>
            <person name="Grigoriev I.V."/>
            <person name="Rokhsar D.S."/>
        </authorList>
    </citation>
    <scope>NUCLEOTIDE SEQUENCE</scope>
</reference>
<protein>
    <recommendedName>
        <fullName evidence="2">GBD/FH3 domain-containing protein</fullName>
    </recommendedName>
</protein>
<dbReference type="InterPro" id="IPR014768">
    <property type="entry name" value="GBD/FH3_dom"/>
</dbReference>
<reference evidence="3 5" key="2">
    <citation type="journal article" date="2013" name="Nature">
        <title>Insights into bilaterian evolution from three spiralian genomes.</title>
        <authorList>
            <person name="Simakov O."/>
            <person name="Marletaz F."/>
            <person name="Cho S.J."/>
            <person name="Edsinger-Gonzales E."/>
            <person name="Havlak P."/>
            <person name="Hellsten U."/>
            <person name="Kuo D.H."/>
            <person name="Larsson T."/>
            <person name="Lv J."/>
            <person name="Arendt D."/>
            <person name="Savage R."/>
            <person name="Osoegawa K."/>
            <person name="de Jong P."/>
            <person name="Grimwood J."/>
            <person name="Chapman J.A."/>
            <person name="Shapiro H."/>
            <person name="Aerts A."/>
            <person name="Otillar R.P."/>
            <person name="Terry A.Y."/>
            <person name="Boore J.L."/>
            <person name="Grigoriev I.V."/>
            <person name="Lindberg D.R."/>
            <person name="Seaver E.C."/>
            <person name="Weisblat D.A."/>
            <person name="Putnam N.H."/>
            <person name="Rokhsar D.S."/>
        </authorList>
    </citation>
    <scope>NUCLEOTIDE SEQUENCE</scope>
</reference>
<dbReference type="InterPro" id="IPR016024">
    <property type="entry name" value="ARM-type_fold"/>
</dbReference>
<proteinExistence type="predicted"/>
<dbReference type="OrthoDB" id="9806920at2759"/>
<dbReference type="CTD" id="20196556"/>
<dbReference type="HOGENOM" id="CLU_923090_0_0_1"/>
<dbReference type="InterPro" id="IPR056771">
    <property type="entry name" value="FH3_FHOD1-3-like"/>
</dbReference>
<evidence type="ECO:0000313" key="4">
    <source>
        <dbReference type="EnsemblMetazoa" id="HelroP140337"/>
    </source>
</evidence>